<feature type="compositionally biased region" description="Basic residues" evidence="1">
    <location>
        <begin position="529"/>
        <end position="543"/>
    </location>
</feature>
<name>A0AAW2I5B5_9NEOP</name>
<feature type="compositionally biased region" description="Basic and acidic residues" evidence="1">
    <location>
        <begin position="588"/>
        <end position="597"/>
    </location>
</feature>
<feature type="compositionally biased region" description="Basic and acidic residues" evidence="1">
    <location>
        <begin position="179"/>
        <end position="192"/>
    </location>
</feature>
<evidence type="ECO:0000313" key="2">
    <source>
        <dbReference type="EMBL" id="KAL0277016.1"/>
    </source>
</evidence>
<feature type="compositionally biased region" description="Basic residues" evidence="1">
    <location>
        <begin position="398"/>
        <end position="420"/>
    </location>
</feature>
<comment type="caution">
    <text evidence="2">The sequence shown here is derived from an EMBL/GenBank/DDBJ whole genome shotgun (WGS) entry which is preliminary data.</text>
</comment>
<feature type="compositionally biased region" description="Basic and acidic residues" evidence="1">
    <location>
        <begin position="210"/>
        <end position="235"/>
    </location>
</feature>
<feature type="region of interest" description="Disordered" evidence="1">
    <location>
        <begin position="157"/>
        <end position="695"/>
    </location>
</feature>
<feature type="compositionally biased region" description="Basic and acidic residues" evidence="1">
    <location>
        <begin position="374"/>
        <end position="389"/>
    </location>
</feature>
<dbReference type="AlphaFoldDB" id="A0AAW2I5B5"/>
<proteinExistence type="predicted"/>
<feature type="compositionally biased region" description="Basic and acidic residues" evidence="1">
    <location>
        <begin position="555"/>
        <end position="567"/>
    </location>
</feature>
<feature type="compositionally biased region" description="Basic residues" evidence="1">
    <location>
        <begin position="251"/>
        <end position="260"/>
    </location>
</feature>
<feature type="compositionally biased region" description="Basic and acidic residues" evidence="1">
    <location>
        <begin position="679"/>
        <end position="695"/>
    </location>
</feature>
<sequence length="695" mass="77741">MHRGGSISGDLGLRRERQPDGGRGGGGEEGGGGARGEVRERGQRSRLRRTERDRRADGGDDHPDDGDRLRHRQQRRQRESDVEPSRRPCRDADVRGTSRVPVLRFRVPAEDGSEEGVPRVRERPRVRRLRSYRLAGQRVRRPTRVAVPVPGVGAAVLPEAVPGAAEPPAGGGVPRRRERVGLSERRESRLRPLPEGTRGLRRGPLPPEQVAHEPHLHPDSSADGLRRRTRQDRPGRVRLGRVRGKGPGGGGRRRRKRRSGNGKDRDRRGGRREREKRRVARRKLQSRSRRKANNGEIRRRRRRRSTRSDRRLSSRPKSEPQRRSTGVRQRGHGEGGQDFEISVKADCHPQDSGVEAGGEDAETGAAGSGAADLPDDRIRAEDGLPRQDLRVPGVSVRATRRRRRRGQSRRRPNGRGRHSSSPRAGRFRTADGGRRGTRLRRKTDQNPAGAAAEDDLLPGQRHSRSGDSGPAVQDVREGQEPDVGTGGGDGRVRAESADAVGADGDLFADDPHPRTGRPAPQTGRDRRERRVLRGGRLRPKTARRSAAPEQVRLVPELRHVPPEEAQRALRLQRRERRHSLPASGPENFPREPAEQRQRQLLLRIGLPDEERQAEAAGQHQVQQEVASGGRRRAVVGLAAGIGRAEAPREVEEPPRGDRRDHERAGEDQQRQQQSQQRRGQAEAERVQQQDIRERR</sequence>
<feature type="compositionally biased region" description="Basic residues" evidence="1">
    <location>
        <begin position="570"/>
        <end position="579"/>
    </location>
</feature>
<feature type="region of interest" description="Disordered" evidence="1">
    <location>
        <begin position="1"/>
        <end position="101"/>
    </location>
</feature>
<feature type="compositionally biased region" description="Basic and acidic residues" evidence="1">
    <location>
        <begin position="306"/>
        <end position="322"/>
    </location>
</feature>
<dbReference type="EMBL" id="JARGDH010000002">
    <property type="protein sequence ID" value="KAL0277016.1"/>
    <property type="molecule type" value="Genomic_DNA"/>
</dbReference>
<evidence type="ECO:0000256" key="1">
    <source>
        <dbReference type="SAM" id="MobiDB-lite"/>
    </source>
</evidence>
<reference evidence="2" key="1">
    <citation type="journal article" date="2024" name="Gigascience">
        <title>Chromosome-level genome of the poultry shaft louse Menopon gallinae provides insight into the host-switching and adaptive evolution of parasitic lice.</title>
        <authorList>
            <person name="Xu Y."/>
            <person name="Ma L."/>
            <person name="Liu S."/>
            <person name="Liang Y."/>
            <person name="Liu Q."/>
            <person name="He Z."/>
            <person name="Tian L."/>
            <person name="Duan Y."/>
            <person name="Cai W."/>
            <person name="Li H."/>
            <person name="Song F."/>
        </authorList>
    </citation>
    <scope>NUCLEOTIDE SEQUENCE</scope>
    <source>
        <strain evidence="2">Cailab_2023a</strain>
    </source>
</reference>
<organism evidence="2">
    <name type="scientific">Menopon gallinae</name>
    <name type="common">poultry shaft louse</name>
    <dbReference type="NCBI Taxonomy" id="328185"/>
    <lineage>
        <taxon>Eukaryota</taxon>
        <taxon>Metazoa</taxon>
        <taxon>Ecdysozoa</taxon>
        <taxon>Arthropoda</taxon>
        <taxon>Hexapoda</taxon>
        <taxon>Insecta</taxon>
        <taxon>Pterygota</taxon>
        <taxon>Neoptera</taxon>
        <taxon>Paraneoptera</taxon>
        <taxon>Psocodea</taxon>
        <taxon>Troctomorpha</taxon>
        <taxon>Phthiraptera</taxon>
        <taxon>Amblycera</taxon>
        <taxon>Menoponidae</taxon>
        <taxon>Menopon</taxon>
    </lineage>
</organism>
<protein>
    <submittedName>
        <fullName evidence="2">Uncharacterized protein</fullName>
    </submittedName>
</protein>
<accession>A0AAW2I5B5</accession>
<gene>
    <name evidence="2" type="ORF">PYX00_004445</name>
</gene>
<feature type="compositionally biased region" description="Basic and acidic residues" evidence="1">
    <location>
        <begin position="76"/>
        <end position="96"/>
    </location>
</feature>
<feature type="compositionally biased region" description="Low complexity" evidence="1">
    <location>
        <begin position="157"/>
        <end position="168"/>
    </location>
</feature>
<feature type="compositionally biased region" description="Basic and acidic residues" evidence="1">
    <location>
        <begin position="331"/>
        <end position="349"/>
    </location>
</feature>
<feature type="compositionally biased region" description="Basic residues" evidence="1">
    <location>
        <begin position="268"/>
        <end position="305"/>
    </location>
</feature>
<feature type="compositionally biased region" description="Basic and acidic residues" evidence="1">
    <location>
        <begin position="645"/>
        <end position="669"/>
    </location>
</feature>
<feature type="compositionally biased region" description="Gly residues" evidence="1">
    <location>
        <begin position="21"/>
        <end position="35"/>
    </location>
</feature>
<feature type="compositionally biased region" description="Basic and acidic residues" evidence="1">
    <location>
        <begin position="36"/>
        <end position="68"/>
    </location>
</feature>